<dbReference type="InParanoid" id="A0A0D0D3T1"/>
<reference evidence="2" key="2">
    <citation type="submission" date="2015-01" db="EMBL/GenBank/DDBJ databases">
        <title>Evolutionary Origins and Diversification of the Mycorrhizal Mutualists.</title>
        <authorList>
            <consortium name="DOE Joint Genome Institute"/>
            <consortium name="Mycorrhizal Genomics Consortium"/>
            <person name="Kohler A."/>
            <person name="Kuo A."/>
            <person name="Nagy L.G."/>
            <person name="Floudas D."/>
            <person name="Copeland A."/>
            <person name="Barry K.W."/>
            <person name="Cichocki N."/>
            <person name="Veneault-Fourrey C."/>
            <person name="LaButti K."/>
            <person name="Lindquist E.A."/>
            <person name="Lipzen A."/>
            <person name="Lundell T."/>
            <person name="Morin E."/>
            <person name="Murat C."/>
            <person name="Riley R."/>
            <person name="Ohm R."/>
            <person name="Sun H."/>
            <person name="Tunlid A."/>
            <person name="Henrissat B."/>
            <person name="Grigoriev I.V."/>
            <person name="Hibbett D.S."/>
            <person name="Martin F."/>
        </authorList>
    </citation>
    <scope>NUCLEOTIDE SEQUENCE [LARGE SCALE GENOMIC DNA]</scope>
    <source>
        <strain evidence="2">Ve08.2h10</strain>
    </source>
</reference>
<name>A0A0D0D3T1_9AGAM</name>
<sequence>MAPSKETSCEGSLPTAPPTPVRLLARICDLSVNEGTYLSPIDESADELDRKTTPPAPTLVAQESLQKCISKVIEKLSVTQLAGLIADKPLSSSLMMPSAIVDTVDTLTISPGILVIKLKTKNETLLMGALWEAEECCQSYKQCIITLQAQAVLNEAYCNKLHFQLAFQEEKKSNPGTSGKLVIDGLPRLLSGDKFYERVVEFTRYIAEGSHGKERDQKACTGEAEGG</sequence>
<protein>
    <submittedName>
        <fullName evidence="1">Uncharacterized protein</fullName>
    </submittedName>
</protein>
<dbReference type="HOGENOM" id="CLU_061607_0_0_1"/>
<dbReference type="OrthoDB" id="10347422at2759"/>
<reference evidence="1 2" key="1">
    <citation type="submission" date="2014-04" db="EMBL/GenBank/DDBJ databases">
        <authorList>
            <consortium name="DOE Joint Genome Institute"/>
            <person name="Kuo A."/>
            <person name="Kohler A."/>
            <person name="Jargeat P."/>
            <person name="Nagy L.G."/>
            <person name="Floudas D."/>
            <person name="Copeland A."/>
            <person name="Barry K.W."/>
            <person name="Cichocki N."/>
            <person name="Veneault-Fourrey C."/>
            <person name="LaButti K."/>
            <person name="Lindquist E.A."/>
            <person name="Lipzen A."/>
            <person name="Lundell T."/>
            <person name="Morin E."/>
            <person name="Murat C."/>
            <person name="Sun H."/>
            <person name="Tunlid A."/>
            <person name="Henrissat B."/>
            <person name="Grigoriev I.V."/>
            <person name="Hibbett D.S."/>
            <person name="Martin F."/>
            <person name="Nordberg H.P."/>
            <person name="Cantor M.N."/>
            <person name="Hua S.X."/>
        </authorList>
    </citation>
    <scope>NUCLEOTIDE SEQUENCE [LARGE SCALE GENOMIC DNA]</scope>
    <source>
        <strain evidence="1 2">Ve08.2h10</strain>
    </source>
</reference>
<dbReference type="AlphaFoldDB" id="A0A0D0D3T1"/>
<organism evidence="1 2">
    <name type="scientific">Paxillus rubicundulus Ve08.2h10</name>
    <dbReference type="NCBI Taxonomy" id="930991"/>
    <lineage>
        <taxon>Eukaryota</taxon>
        <taxon>Fungi</taxon>
        <taxon>Dikarya</taxon>
        <taxon>Basidiomycota</taxon>
        <taxon>Agaricomycotina</taxon>
        <taxon>Agaricomycetes</taxon>
        <taxon>Agaricomycetidae</taxon>
        <taxon>Boletales</taxon>
        <taxon>Paxilineae</taxon>
        <taxon>Paxillaceae</taxon>
        <taxon>Paxillus</taxon>
    </lineage>
</organism>
<keyword evidence="2" id="KW-1185">Reference proteome</keyword>
<proteinExistence type="predicted"/>
<gene>
    <name evidence="1" type="ORF">PAXRUDRAFT_19703</name>
</gene>
<evidence type="ECO:0000313" key="2">
    <source>
        <dbReference type="Proteomes" id="UP000054538"/>
    </source>
</evidence>
<dbReference type="EMBL" id="KN828707">
    <property type="protein sequence ID" value="KIK74609.1"/>
    <property type="molecule type" value="Genomic_DNA"/>
</dbReference>
<accession>A0A0D0D3T1</accession>
<dbReference type="Proteomes" id="UP000054538">
    <property type="component" value="Unassembled WGS sequence"/>
</dbReference>
<evidence type="ECO:0000313" key="1">
    <source>
        <dbReference type="EMBL" id="KIK74609.1"/>
    </source>
</evidence>